<dbReference type="OrthoDB" id="2953420at2759"/>
<accession>A0A1B7MPF1</accession>
<evidence type="ECO:0000313" key="2">
    <source>
        <dbReference type="EMBL" id="OAX34494.1"/>
    </source>
</evidence>
<name>A0A1B7MPF1_9AGAM</name>
<sequence>MFSLSSHDEPYRVSQRDNRGIPTLLSPWEYLEDYGIVHPSGCDVCSSYMKHVADASYSSHQPAFQIAFQDRKRAREDVFNKGISEGTRRQKEEARELVDDLERYRLERNQAREELCTLRAQVEASRAESERLQDRLRQQTAPSVNVSSPVESVSHHSSAKSVHADPHLLPPPPFDDTCSAEDTNQLTEPPVDHQLSLDFLAPLYPQQMSPPMTTPASPQAQLPDCVAARSFAAVLAAGQSSTNYDDSAFQAVVDDSPGTLGWTVVPSSGYKPTKPAKSIKQVQSLIKAAHQPGNYSALTKVKALCSEAHKTPRDQKTEVQRYLLSNWRTPDWEHPTSVPKLPLPLNNPRLEDPVECWVSYYAANPSSCPKGIRREADGRPVVSDMKASRMVARLRPLVNSNDPESREARQKFMAIVTELFSEQGEYSDILRRGAFSVSPQVCYAPYVGTADTIDALSIARHFAACGVTIPMADDELGPWAREYLSN</sequence>
<dbReference type="InParanoid" id="A0A1B7MPF1"/>
<organism evidence="2 3">
    <name type="scientific">Rhizopogon vinicolor AM-OR11-026</name>
    <dbReference type="NCBI Taxonomy" id="1314800"/>
    <lineage>
        <taxon>Eukaryota</taxon>
        <taxon>Fungi</taxon>
        <taxon>Dikarya</taxon>
        <taxon>Basidiomycota</taxon>
        <taxon>Agaricomycotina</taxon>
        <taxon>Agaricomycetes</taxon>
        <taxon>Agaricomycetidae</taxon>
        <taxon>Boletales</taxon>
        <taxon>Suillineae</taxon>
        <taxon>Rhizopogonaceae</taxon>
        <taxon>Rhizopogon</taxon>
    </lineage>
</organism>
<evidence type="ECO:0000313" key="3">
    <source>
        <dbReference type="Proteomes" id="UP000092154"/>
    </source>
</evidence>
<dbReference type="AlphaFoldDB" id="A0A1B7MPF1"/>
<feature type="region of interest" description="Disordered" evidence="1">
    <location>
        <begin position="129"/>
        <end position="189"/>
    </location>
</feature>
<dbReference type="Proteomes" id="UP000092154">
    <property type="component" value="Unassembled WGS sequence"/>
</dbReference>
<evidence type="ECO:0000256" key="1">
    <source>
        <dbReference type="SAM" id="MobiDB-lite"/>
    </source>
</evidence>
<protein>
    <submittedName>
        <fullName evidence="2">Uncharacterized protein</fullName>
    </submittedName>
</protein>
<keyword evidence="3" id="KW-1185">Reference proteome</keyword>
<gene>
    <name evidence="2" type="ORF">K503DRAFT_439232</name>
</gene>
<dbReference type="EMBL" id="KV448605">
    <property type="protein sequence ID" value="OAX34494.1"/>
    <property type="molecule type" value="Genomic_DNA"/>
</dbReference>
<proteinExistence type="predicted"/>
<feature type="compositionally biased region" description="Low complexity" evidence="1">
    <location>
        <begin position="142"/>
        <end position="161"/>
    </location>
</feature>
<reference evidence="2 3" key="1">
    <citation type="submission" date="2016-06" db="EMBL/GenBank/DDBJ databases">
        <title>Comparative genomics of the ectomycorrhizal sister species Rhizopogon vinicolor and Rhizopogon vesiculosus (Basidiomycota: Boletales) reveals a divergence of the mating type B locus.</title>
        <authorList>
            <consortium name="DOE Joint Genome Institute"/>
            <person name="Mujic A.B."/>
            <person name="Kuo A."/>
            <person name="Tritt A."/>
            <person name="Lipzen A."/>
            <person name="Chen C."/>
            <person name="Johnson J."/>
            <person name="Sharma A."/>
            <person name="Barry K."/>
            <person name="Grigoriev I.V."/>
            <person name="Spatafora J.W."/>
        </authorList>
    </citation>
    <scope>NUCLEOTIDE SEQUENCE [LARGE SCALE GENOMIC DNA]</scope>
    <source>
        <strain evidence="2 3">AM-OR11-026</strain>
    </source>
</reference>